<dbReference type="PANTHER" id="PTHR28629:SF4">
    <property type="entry name" value="TRIOKINASE_FMN CYCLASE"/>
    <property type="match status" value="1"/>
</dbReference>
<comment type="caution">
    <text evidence="2">The sequence shown here is derived from an EMBL/GenBank/DDBJ whole genome shotgun (WGS) entry which is preliminary data.</text>
</comment>
<organism evidence="2 3">
    <name type="scientific">Rhizobium giardinii</name>
    <dbReference type="NCBI Taxonomy" id="56731"/>
    <lineage>
        <taxon>Bacteria</taxon>
        <taxon>Pseudomonadati</taxon>
        <taxon>Pseudomonadota</taxon>
        <taxon>Alphaproteobacteria</taxon>
        <taxon>Hyphomicrobiales</taxon>
        <taxon>Rhizobiaceae</taxon>
        <taxon>Rhizobium/Agrobacterium group</taxon>
        <taxon>Rhizobium</taxon>
    </lineage>
</organism>
<dbReference type="Pfam" id="PF02733">
    <property type="entry name" value="Dak1"/>
    <property type="match status" value="1"/>
</dbReference>
<dbReference type="InterPro" id="IPR004006">
    <property type="entry name" value="DhaK_dom"/>
</dbReference>
<accession>A0A7W8X8Z0</accession>
<reference evidence="2 3" key="1">
    <citation type="submission" date="2020-08" db="EMBL/GenBank/DDBJ databases">
        <title>Genomic Encyclopedia of Type Strains, Phase IV (KMG-V): Genome sequencing to study the core and pangenomes of soil and plant-associated prokaryotes.</title>
        <authorList>
            <person name="Whitman W."/>
        </authorList>
    </citation>
    <scope>NUCLEOTIDE SEQUENCE [LARGE SCALE GENOMIC DNA]</scope>
    <source>
        <strain evidence="2 3">SEMIA 4084</strain>
    </source>
</reference>
<dbReference type="Gene3D" id="3.30.1180.20">
    <property type="entry name" value="Dihydroxyacetone kinase, domain 2"/>
    <property type="match status" value="1"/>
</dbReference>
<dbReference type="Proteomes" id="UP000585507">
    <property type="component" value="Unassembled WGS sequence"/>
</dbReference>
<dbReference type="InterPro" id="IPR012736">
    <property type="entry name" value="DhaK_1"/>
</dbReference>
<evidence type="ECO:0000259" key="1">
    <source>
        <dbReference type="PROSITE" id="PS51481"/>
    </source>
</evidence>
<sequence>MKKFMNGADTFVAESLDGFVRAHDGLVMFGPGRKFIRRTHLKKGKVAVISGGGAGHEPMHVGFVGHGMLDAACTGHVFTSPTPDQVLAAIEACDTGAGTLLVVKNYDGDVMNFEMAAELAQAGGRSVDMVFVNDDVATEAAPRSTGRRGVAGTLVVEKIIGAAAESGMPLETLKRLGEKTVAAIRSKGVAIGGATVPGGVSATFALGPDEMEMGVGIHGEPGRARSAFQNAETIAGLLADDVIRALVAERGRDVLLFVNGFGSTPASELYLMYGAMRKRVEASDLVVARSLVGSYVTSLDMAGLSVTLAVLDATGCEFWDAPVLTPSLRWGH</sequence>
<dbReference type="AlphaFoldDB" id="A0A7W8X8Z0"/>
<gene>
    <name evidence="2" type="ORF">GGD55_004505</name>
</gene>
<dbReference type="Gene3D" id="3.40.50.10440">
    <property type="entry name" value="Dihydroxyacetone kinase, domain 1"/>
    <property type="match status" value="1"/>
</dbReference>
<dbReference type="SUPFAM" id="SSF82549">
    <property type="entry name" value="DAK1/DegV-like"/>
    <property type="match status" value="1"/>
</dbReference>
<dbReference type="GO" id="GO:0004371">
    <property type="term" value="F:glycerone kinase activity"/>
    <property type="evidence" value="ECO:0007669"/>
    <property type="project" value="InterPro"/>
</dbReference>
<keyword evidence="2" id="KW-0418">Kinase</keyword>
<proteinExistence type="predicted"/>
<dbReference type="GO" id="GO:0005829">
    <property type="term" value="C:cytosol"/>
    <property type="evidence" value="ECO:0007669"/>
    <property type="project" value="TreeGrafter"/>
</dbReference>
<protein>
    <submittedName>
        <fullName evidence="2">Dihydroxyacetone kinase-like protein</fullName>
        <ecNumber evidence="2">2.7.1.-</ecNumber>
    </submittedName>
</protein>
<name>A0A7W8X8Z0_9HYPH</name>
<dbReference type="FunFam" id="3.40.50.10440:FF:000001">
    <property type="entry name" value="Dihydroxyacetone kinase, DhaK subunit"/>
    <property type="match status" value="1"/>
</dbReference>
<dbReference type="RefSeq" id="WP_018327519.1">
    <property type="nucleotide sequence ID" value="NZ_JACHBK010000010.1"/>
</dbReference>
<dbReference type="GO" id="GO:0019563">
    <property type="term" value="P:glycerol catabolic process"/>
    <property type="evidence" value="ECO:0007669"/>
    <property type="project" value="TreeGrafter"/>
</dbReference>
<evidence type="ECO:0000313" key="2">
    <source>
        <dbReference type="EMBL" id="MBB5537785.1"/>
    </source>
</evidence>
<dbReference type="InterPro" id="IPR050861">
    <property type="entry name" value="Dihydroxyacetone_Kinase"/>
</dbReference>
<dbReference type="NCBIfam" id="TIGR02363">
    <property type="entry name" value="dhaK1"/>
    <property type="match status" value="1"/>
</dbReference>
<evidence type="ECO:0000313" key="3">
    <source>
        <dbReference type="Proteomes" id="UP000585507"/>
    </source>
</evidence>
<dbReference type="EMBL" id="JACHBK010000010">
    <property type="protein sequence ID" value="MBB5537785.1"/>
    <property type="molecule type" value="Genomic_DNA"/>
</dbReference>
<keyword evidence="2" id="KW-0808">Transferase</keyword>
<dbReference type="PROSITE" id="PS51481">
    <property type="entry name" value="DHAK"/>
    <property type="match status" value="1"/>
</dbReference>
<feature type="domain" description="DhaK" evidence="1">
    <location>
        <begin position="7"/>
        <end position="330"/>
    </location>
</feature>
<dbReference type="EC" id="2.7.1.-" evidence="2"/>
<keyword evidence="3" id="KW-1185">Reference proteome</keyword>
<dbReference type="PANTHER" id="PTHR28629">
    <property type="entry name" value="TRIOKINASE/FMN CYCLASE"/>
    <property type="match status" value="1"/>
</dbReference>